<reference evidence="4 5" key="1">
    <citation type="submission" date="2013-10" db="EMBL/GenBank/DDBJ databases">
        <title>Salinisphaera halophila YIM 95161 Genome Sequencing.</title>
        <authorList>
            <person name="Lai Q."/>
            <person name="Li C."/>
            <person name="Shao Z."/>
        </authorList>
    </citation>
    <scope>NUCLEOTIDE SEQUENCE [LARGE SCALE GENOMIC DNA]</scope>
    <source>
        <strain evidence="4 5">YIM 95161</strain>
    </source>
</reference>
<dbReference type="AlphaFoldDB" id="A0A423PTW6"/>
<dbReference type="GO" id="GO:0016491">
    <property type="term" value="F:oxidoreductase activity"/>
    <property type="evidence" value="ECO:0007669"/>
    <property type="project" value="UniProtKB-KW"/>
</dbReference>
<sequence length="328" mass="33468">MSAAFVVAVPIGDPNGIGPEIAIAAAQALAAGSPVRAVLVGDAHVLEHYAAAVGVALRRWAPGAPLSTGATDTVDMVDVAALPAEAFRPGDCGPASGAATVAYLKAAIELTASGDAQAIVGCPHHEGAVNASGTPFQGYPALLGELTHAEADSVILMLEGGGFRIAHVTLHESVVNAVTRVNEAMVVRAAEITLAALARRGIDKPRLGIFGINPHAGENGLFGHEDEQVTRPAVARLKQAGHRIEGPLGADLMLSEDRCDGYVAMFHDQGHIPIKLLAQRESVAYSLGADFMFASVGHGSAPDIAGQGKADHRPLLATLNAIAGNVAA</sequence>
<evidence type="ECO:0000256" key="2">
    <source>
        <dbReference type="ARBA" id="ARBA00023002"/>
    </source>
</evidence>
<dbReference type="EMBL" id="AYKF01000083">
    <property type="protein sequence ID" value="ROO28972.1"/>
    <property type="molecule type" value="Genomic_DNA"/>
</dbReference>
<evidence type="ECO:0000256" key="3">
    <source>
        <dbReference type="ARBA" id="ARBA00023027"/>
    </source>
</evidence>
<accession>A0A423PTW6</accession>
<evidence type="ECO:0000313" key="5">
    <source>
        <dbReference type="Proteomes" id="UP000285123"/>
    </source>
</evidence>
<organism evidence="4 5">
    <name type="scientific">Salinisphaera orenii YIM 95161</name>
    <dbReference type="NCBI Taxonomy" id="1051139"/>
    <lineage>
        <taxon>Bacteria</taxon>
        <taxon>Pseudomonadati</taxon>
        <taxon>Pseudomonadota</taxon>
        <taxon>Gammaproteobacteria</taxon>
        <taxon>Salinisphaerales</taxon>
        <taxon>Salinisphaeraceae</taxon>
        <taxon>Salinisphaera</taxon>
    </lineage>
</organism>
<protein>
    <submittedName>
        <fullName evidence="4">Terephthalate dihydrodiol dehydrogenase</fullName>
    </submittedName>
</protein>
<comment type="caution">
    <text evidence="4">The sequence shown here is derived from an EMBL/GenBank/DDBJ whole genome shotgun (WGS) entry which is preliminary data.</text>
</comment>
<keyword evidence="3" id="KW-0520">NAD</keyword>
<dbReference type="RefSeq" id="WP_123591184.1">
    <property type="nucleotide sequence ID" value="NZ_AYKF01000083.1"/>
</dbReference>
<gene>
    <name evidence="4" type="ORF">SAHL_09510</name>
</gene>
<dbReference type="GO" id="GO:0051287">
    <property type="term" value="F:NAD binding"/>
    <property type="evidence" value="ECO:0007669"/>
    <property type="project" value="InterPro"/>
</dbReference>
<dbReference type="GO" id="GO:0046872">
    <property type="term" value="F:metal ion binding"/>
    <property type="evidence" value="ECO:0007669"/>
    <property type="project" value="UniProtKB-KW"/>
</dbReference>
<dbReference type="OrthoDB" id="9801783at2"/>
<keyword evidence="2" id="KW-0560">Oxidoreductase</keyword>
<dbReference type="Gene3D" id="3.40.718.10">
    <property type="entry name" value="Isopropylmalate Dehydrogenase"/>
    <property type="match status" value="1"/>
</dbReference>
<name>A0A423PTW6_9GAMM</name>
<evidence type="ECO:0000256" key="1">
    <source>
        <dbReference type="ARBA" id="ARBA00022723"/>
    </source>
</evidence>
<dbReference type="SUPFAM" id="SSF53659">
    <property type="entry name" value="Isocitrate/Isopropylmalate dehydrogenase-like"/>
    <property type="match status" value="1"/>
</dbReference>
<dbReference type="Pfam" id="PF04166">
    <property type="entry name" value="PdxA"/>
    <property type="match status" value="1"/>
</dbReference>
<dbReference type="InterPro" id="IPR005255">
    <property type="entry name" value="PdxA_fam"/>
</dbReference>
<evidence type="ECO:0000313" key="4">
    <source>
        <dbReference type="EMBL" id="ROO28972.1"/>
    </source>
</evidence>
<dbReference type="PANTHER" id="PTHR30004:SF6">
    <property type="entry name" value="D-THREONATE 4-PHOSPHATE DEHYDROGENASE"/>
    <property type="match status" value="1"/>
</dbReference>
<proteinExistence type="predicted"/>
<keyword evidence="1" id="KW-0479">Metal-binding</keyword>
<dbReference type="PANTHER" id="PTHR30004">
    <property type="entry name" value="4-HYDROXYTHREONINE-4-PHOSPHATE DEHYDROGENASE"/>
    <property type="match status" value="1"/>
</dbReference>
<dbReference type="Proteomes" id="UP000285123">
    <property type="component" value="Unassembled WGS sequence"/>
</dbReference>